<feature type="region of interest" description="Disordered" evidence="2">
    <location>
        <begin position="112"/>
        <end position="143"/>
    </location>
</feature>
<dbReference type="AlphaFoldDB" id="A0A819WYV7"/>
<accession>A0A819WYV7</accession>
<comment type="caution">
    <text evidence="3">The sequence shown here is derived from an EMBL/GenBank/DDBJ whole genome shotgun (WGS) entry which is preliminary data.</text>
</comment>
<reference evidence="3" key="1">
    <citation type="submission" date="2021-02" db="EMBL/GenBank/DDBJ databases">
        <authorList>
            <person name="Nowell W R."/>
        </authorList>
    </citation>
    <scope>NUCLEOTIDE SEQUENCE</scope>
</reference>
<dbReference type="PANTHER" id="PTHR47728">
    <property type="entry name" value="RAB GTPASE-ACTIVATING PROTEIN 1-LIKE"/>
    <property type="match status" value="1"/>
</dbReference>
<dbReference type="SUPFAM" id="SSF58113">
    <property type="entry name" value="Apolipoprotein A-I"/>
    <property type="match status" value="1"/>
</dbReference>
<gene>
    <name evidence="3" type="ORF">OKA104_LOCUS37124</name>
</gene>
<feature type="compositionally biased region" description="Low complexity" evidence="2">
    <location>
        <begin position="181"/>
        <end position="206"/>
    </location>
</feature>
<evidence type="ECO:0000256" key="1">
    <source>
        <dbReference type="SAM" id="Coils"/>
    </source>
</evidence>
<evidence type="ECO:0000313" key="4">
    <source>
        <dbReference type="Proteomes" id="UP000663881"/>
    </source>
</evidence>
<evidence type="ECO:0000256" key="2">
    <source>
        <dbReference type="SAM" id="MobiDB-lite"/>
    </source>
</evidence>
<dbReference type="Proteomes" id="UP000663881">
    <property type="component" value="Unassembled WGS sequence"/>
</dbReference>
<feature type="coiled-coil region" evidence="1">
    <location>
        <begin position="6"/>
        <end position="100"/>
    </location>
</feature>
<dbReference type="PANTHER" id="PTHR47728:SF1">
    <property type="entry name" value="RAB GTPASE ACTIVATING PROTEIN 1 LIKE"/>
    <property type="match status" value="1"/>
</dbReference>
<name>A0A819WYV7_9BILA</name>
<evidence type="ECO:0000313" key="3">
    <source>
        <dbReference type="EMBL" id="CAF4128492.1"/>
    </source>
</evidence>
<protein>
    <submittedName>
        <fullName evidence="3">Uncharacterized protein</fullName>
    </submittedName>
</protein>
<feature type="region of interest" description="Disordered" evidence="2">
    <location>
        <begin position="177"/>
        <end position="208"/>
    </location>
</feature>
<keyword evidence="1" id="KW-0175">Coiled coil</keyword>
<sequence>ELVNDRVKLKSSLDEAEDRIETLTRELQATRTIVRESEQHTIRLDEELENIREAFRRTCDELQQTQKIVTDYKNICSQLNNQLDKQKEKYQNKIQSIQNRCCDSCKTSINGTISPASSTASTPERETINDDDDNDLPPISSIPSSVADRLRQVEIELAEKKLALTQALCENQELAHQLRHSTSVTSDSDTQSVNSMRSINNNNNNNSTVSWLSKTVNTIKEAASSTNRTKVN</sequence>
<proteinExistence type="predicted"/>
<feature type="non-terminal residue" evidence="3">
    <location>
        <position position="232"/>
    </location>
</feature>
<organism evidence="3 4">
    <name type="scientific">Adineta steineri</name>
    <dbReference type="NCBI Taxonomy" id="433720"/>
    <lineage>
        <taxon>Eukaryota</taxon>
        <taxon>Metazoa</taxon>
        <taxon>Spiralia</taxon>
        <taxon>Gnathifera</taxon>
        <taxon>Rotifera</taxon>
        <taxon>Eurotatoria</taxon>
        <taxon>Bdelloidea</taxon>
        <taxon>Adinetida</taxon>
        <taxon>Adinetidae</taxon>
        <taxon>Adineta</taxon>
    </lineage>
</organism>
<dbReference type="EMBL" id="CAJOAY010006055">
    <property type="protein sequence ID" value="CAF4128492.1"/>
    <property type="molecule type" value="Genomic_DNA"/>
</dbReference>